<accession>A0A812ZWA3</accession>
<feature type="compositionally biased region" description="Low complexity" evidence="1">
    <location>
        <begin position="262"/>
        <end position="280"/>
    </location>
</feature>
<reference evidence="2" key="1">
    <citation type="submission" date="2021-02" db="EMBL/GenBank/DDBJ databases">
        <authorList>
            <person name="Dougan E. K."/>
            <person name="Rhodes N."/>
            <person name="Thang M."/>
            <person name="Chan C."/>
        </authorList>
    </citation>
    <scope>NUCLEOTIDE SEQUENCE</scope>
</reference>
<organism evidence="2 3">
    <name type="scientific">Symbiodinium necroappetens</name>
    <dbReference type="NCBI Taxonomy" id="1628268"/>
    <lineage>
        <taxon>Eukaryota</taxon>
        <taxon>Sar</taxon>
        <taxon>Alveolata</taxon>
        <taxon>Dinophyceae</taxon>
        <taxon>Suessiales</taxon>
        <taxon>Symbiodiniaceae</taxon>
        <taxon>Symbiodinium</taxon>
    </lineage>
</organism>
<protein>
    <submittedName>
        <fullName evidence="2">Uncharacterized protein</fullName>
    </submittedName>
</protein>
<dbReference type="EMBL" id="CAJNJA010050307">
    <property type="protein sequence ID" value="CAE7840813.1"/>
    <property type="molecule type" value="Genomic_DNA"/>
</dbReference>
<proteinExistence type="predicted"/>
<dbReference type="OrthoDB" id="10629345at2759"/>
<dbReference type="AlphaFoldDB" id="A0A812ZWA3"/>
<evidence type="ECO:0000313" key="3">
    <source>
        <dbReference type="Proteomes" id="UP000601435"/>
    </source>
</evidence>
<gene>
    <name evidence="2" type="ORF">SNEC2469_LOCUS25476</name>
</gene>
<feature type="region of interest" description="Disordered" evidence="1">
    <location>
        <begin position="178"/>
        <end position="298"/>
    </location>
</feature>
<comment type="caution">
    <text evidence="2">The sequence shown here is derived from an EMBL/GenBank/DDBJ whole genome shotgun (WGS) entry which is preliminary data.</text>
</comment>
<name>A0A812ZWA3_9DINO</name>
<feature type="compositionally biased region" description="Polar residues" evidence="1">
    <location>
        <begin position="180"/>
        <end position="189"/>
    </location>
</feature>
<feature type="region of interest" description="Disordered" evidence="1">
    <location>
        <begin position="104"/>
        <end position="140"/>
    </location>
</feature>
<sequence>MTWLPRWIAALDSIWFSLKRRFGPQTVPDCLFFFWNENAFMPASYSQTLCQLRSYMVKSGIPAAQARCYSGEQSIVASVRSGPNTVEGNDDAADFLTREAKDEDLRVDPFMDSDGDEPGTQQSASEAPQPKGWPKAAAPPSQECGSFRFLVRGSSLVEAFEALPLDEKLKVLRSMDARGRQQTAETNTPAPAVAHQGSAGSSGPTIPTPPVDPMGEHIASEEYNEPTLPASGATAAQPTSRPMPEVAKAANRGQKPPPDVKTPPARSTAAPANNPTAAKANPPPGHIPPTATPAASTPRPFQIAPLLIIPGIGAEIASEQKGARPNRPQLTAPKLGNTAAGKSSPLGAGMNSGAAPGMRAGIRANGANESRLRDGIAPLLGDKARRFVSPLGLSTRRNLPGTRPPSAYVIHSIMSDFNQMITESAIPPAVATLLGAFNRALFARACASQAELDELINEFTNTASISAPAELSFSDRFINTRRLDNSIAVWAPSFAVLILARELAGKVEPREYFCTTQTLRG</sequence>
<feature type="compositionally biased region" description="Pro residues" evidence="1">
    <location>
        <begin position="281"/>
        <end position="291"/>
    </location>
</feature>
<dbReference type="Proteomes" id="UP000601435">
    <property type="component" value="Unassembled WGS sequence"/>
</dbReference>
<keyword evidence="3" id="KW-1185">Reference proteome</keyword>
<evidence type="ECO:0000313" key="2">
    <source>
        <dbReference type="EMBL" id="CAE7840813.1"/>
    </source>
</evidence>
<evidence type="ECO:0000256" key="1">
    <source>
        <dbReference type="SAM" id="MobiDB-lite"/>
    </source>
</evidence>
<feature type="region of interest" description="Disordered" evidence="1">
    <location>
        <begin position="319"/>
        <end position="354"/>
    </location>
</feature>